<sequence>MNDRSDSPSDFEASAPIPINREFGMAFEFFWKGNPLFSWMFQNTGLSPEKILPSDRKWDRGG</sequence>
<dbReference type="Proteomes" id="UP000236151">
    <property type="component" value="Unassembled WGS sequence"/>
</dbReference>
<reference evidence="1 2" key="1">
    <citation type="submission" date="2017-06" db="EMBL/GenBank/DDBJ databases">
        <title>Investigating the central metabolism of Clostridium thermosuccinogenes.</title>
        <authorList>
            <person name="Koendjbiharie J.G."/>
            <person name="van Kranenburg R."/>
        </authorList>
    </citation>
    <scope>NUCLEOTIDE SEQUENCE [LARGE SCALE GENOMIC DNA]</scope>
    <source>
        <strain evidence="1 2">DSM 5806</strain>
    </source>
</reference>
<evidence type="ECO:0000313" key="1">
    <source>
        <dbReference type="EMBL" id="PNU01605.1"/>
    </source>
</evidence>
<dbReference type="EMBL" id="NIOJ01000001">
    <property type="protein sequence ID" value="PNU01605.1"/>
    <property type="molecule type" value="Genomic_DNA"/>
</dbReference>
<evidence type="ECO:0000313" key="2">
    <source>
        <dbReference type="Proteomes" id="UP000236151"/>
    </source>
</evidence>
<protein>
    <submittedName>
        <fullName evidence="1">Uncharacterized protein</fullName>
    </submittedName>
</protein>
<dbReference type="AlphaFoldDB" id="A0A2K2FS47"/>
<comment type="caution">
    <text evidence="1">The sequence shown here is derived from an EMBL/GenBank/DDBJ whole genome shotgun (WGS) entry which is preliminary data.</text>
</comment>
<gene>
    <name evidence="1" type="ORF">CDQ84_00940</name>
</gene>
<accession>A0A2K2FS47</accession>
<keyword evidence="2" id="KW-1185">Reference proteome</keyword>
<dbReference type="RefSeq" id="WP_103079834.1">
    <property type="nucleotide sequence ID" value="NZ_CP021850.1"/>
</dbReference>
<proteinExistence type="predicted"/>
<name>A0A2K2FS47_9CLOT</name>
<organism evidence="1 2">
    <name type="scientific">Clostridium thermosuccinogenes</name>
    <dbReference type="NCBI Taxonomy" id="84032"/>
    <lineage>
        <taxon>Bacteria</taxon>
        <taxon>Bacillati</taxon>
        <taxon>Bacillota</taxon>
        <taxon>Clostridia</taxon>
        <taxon>Eubacteriales</taxon>
        <taxon>Clostridiaceae</taxon>
        <taxon>Clostridium</taxon>
    </lineage>
</organism>